<dbReference type="PROSITE" id="PS51704">
    <property type="entry name" value="GP_PDE"/>
    <property type="match status" value="1"/>
</dbReference>
<dbReference type="GO" id="GO:0008081">
    <property type="term" value="F:phosphoric diester hydrolase activity"/>
    <property type="evidence" value="ECO:0007669"/>
    <property type="project" value="InterPro"/>
</dbReference>
<dbReference type="RefSeq" id="WP_129520651.1">
    <property type="nucleotide sequence ID" value="NZ_SDPN01000014.1"/>
</dbReference>
<dbReference type="InterPro" id="IPR017946">
    <property type="entry name" value="PLC-like_Pdiesterase_TIM-brl"/>
</dbReference>
<organism evidence="2 3">
    <name type="scientific">Agromyces albus</name>
    <dbReference type="NCBI Taxonomy" id="205332"/>
    <lineage>
        <taxon>Bacteria</taxon>
        <taxon>Bacillati</taxon>
        <taxon>Actinomycetota</taxon>
        <taxon>Actinomycetes</taxon>
        <taxon>Micrococcales</taxon>
        <taxon>Microbacteriaceae</taxon>
        <taxon>Agromyces</taxon>
    </lineage>
</organism>
<name>A0A4Q2L364_9MICO</name>
<dbReference type="Gene3D" id="3.20.20.190">
    <property type="entry name" value="Phosphatidylinositol (PI) phosphodiesterase"/>
    <property type="match status" value="1"/>
</dbReference>
<dbReference type="SUPFAM" id="SSF51695">
    <property type="entry name" value="PLC-like phosphodiesterases"/>
    <property type="match status" value="1"/>
</dbReference>
<dbReference type="CDD" id="cd08561">
    <property type="entry name" value="GDPD_cytoplasmic_ScUgpQ2_like"/>
    <property type="match status" value="1"/>
</dbReference>
<dbReference type="Pfam" id="PF03009">
    <property type="entry name" value="GDPD"/>
    <property type="match status" value="1"/>
</dbReference>
<evidence type="ECO:0000259" key="1">
    <source>
        <dbReference type="PROSITE" id="PS51704"/>
    </source>
</evidence>
<gene>
    <name evidence="2" type="ORF">ESP51_09435</name>
</gene>
<reference evidence="2 3" key="1">
    <citation type="submission" date="2019-01" db="EMBL/GenBank/DDBJ databases">
        <title>Agromyces.</title>
        <authorList>
            <person name="Li J."/>
        </authorList>
    </citation>
    <scope>NUCLEOTIDE SEQUENCE [LARGE SCALE GENOMIC DNA]</scope>
    <source>
        <strain evidence="2 3">DSM 15934</strain>
    </source>
</reference>
<evidence type="ECO:0000313" key="3">
    <source>
        <dbReference type="Proteomes" id="UP000293865"/>
    </source>
</evidence>
<accession>A0A4Q2L364</accession>
<protein>
    <submittedName>
        <fullName evidence="2">Glycerophosphodiester phosphodiesterase</fullName>
    </submittedName>
</protein>
<dbReference type="PANTHER" id="PTHR43805">
    <property type="entry name" value="GLYCEROPHOSPHORYL DIESTER PHOSPHODIESTERASE"/>
    <property type="match status" value="1"/>
</dbReference>
<dbReference type="InterPro" id="IPR030395">
    <property type="entry name" value="GP_PDE_dom"/>
</dbReference>
<dbReference type="OrthoDB" id="5241788at2"/>
<proteinExistence type="predicted"/>
<feature type="domain" description="GP-PDE" evidence="1">
    <location>
        <begin position="11"/>
        <end position="247"/>
    </location>
</feature>
<dbReference type="EMBL" id="SDPN01000014">
    <property type="protein sequence ID" value="RXZ70742.1"/>
    <property type="molecule type" value="Genomic_DNA"/>
</dbReference>
<dbReference type="Proteomes" id="UP000293865">
    <property type="component" value="Unassembled WGS sequence"/>
</dbReference>
<evidence type="ECO:0000313" key="2">
    <source>
        <dbReference type="EMBL" id="RXZ70742.1"/>
    </source>
</evidence>
<dbReference type="PANTHER" id="PTHR43805:SF1">
    <property type="entry name" value="GP-PDE DOMAIN-CONTAINING PROTEIN"/>
    <property type="match status" value="1"/>
</dbReference>
<keyword evidence="3" id="KW-1185">Reference proteome</keyword>
<dbReference type="GO" id="GO:0006629">
    <property type="term" value="P:lipid metabolic process"/>
    <property type="evidence" value="ECO:0007669"/>
    <property type="project" value="InterPro"/>
</dbReference>
<sequence length="251" mass="26836">MASTYFEPPGPRVLAHRGFAVDAPENTLLAFEKAVAIGVQYIETDVHVSRDETAVVAHDPSLQRVAGRDITVAQLAMAELGRVDLGRGQGFCSLEEALDAFPETRFNIDVKVERAVEPVVSAVKRTGAESRVLLTSFSERRRLRLASLVPGVATSAGSAGVIRARVAAFAGPQARLVRALRGAGALQIPERSGGVRLVTARFVAAVQRAGSEVHVWTVNDRADMTRLLDLGIDGLVTDRADLAFEVISARS</sequence>
<dbReference type="AlphaFoldDB" id="A0A4Q2L364"/>
<comment type="caution">
    <text evidence="2">The sequence shown here is derived from an EMBL/GenBank/DDBJ whole genome shotgun (WGS) entry which is preliminary data.</text>
</comment>